<evidence type="ECO:0000256" key="4">
    <source>
        <dbReference type="ARBA" id="ARBA00023136"/>
    </source>
</evidence>
<comment type="subcellular location">
    <subcellularLocation>
        <location evidence="7">Cell membrane</location>
        <topology evidence="7">Single-pass membrane protein</topology>
    </subcellularLocation>
</comment>
<dbReference type="HAMAP" id="MF_02065">
    <property type="entry name" value="MltG"/>
    <property type="match status" value="1"/>
</dbReference>
<feature type="region of interest" description="Disordered" evidence="8">
    <location>
        <begin position="1"/>
        <end position="341"/>
    </location>
</feature>
<feature type="compositionally biased region" description="Basic residues" evidence="8">
    <location>
        <begin position="320"/>
        <end position="341"/>
    </location>
</feature>
<evidence type="ECO:0000256" key="7">
    <source>
        <dbReference type="HAMAP-Rule" id="MF_02065"/>
    </source>
</evidence>
<dbReference type="PANTHER" id="PTHR30518:SF2">
    <property type="entry name" value="ENDOLYTIC MUREIN TRANSGLYCOSYLASE"/>
    <property type="match status" value="1"/>
</dbReference>
<evidence type="ECO:0000256" key="6">
    <source>
        <dbReference type="ARBA" id="ARBA00023316"/>
    </source>
</evidence>
<dbReference type="Gene3D" id="3.30.1490.480">
    <property type="entry name" value="Endolytic murein transglycosylase"/>
    <property type="match status" value="2"/>
</dbReference>
<keyword evidence="6 7" id="KW-0961">Cell wall biogenesis/degradation</keyword>
<protein>
    <recommendedName>
        <fullName evidence="7">Endolytic murein transglycosylase</fullName>
        <ecNumber evidence="7">4.2.2.29</ecNumber>
    </recommendedName>
    <alternativeName>
        <fullName evidence="7">Peptidoglycan lytic transglycosylase</fullName>
    </alternativeName>
    <alternativeName>
        <fullName evidence="7">Peptidoglycan polymerization terminase</fullName>
    </alternativeName>
</protein>
<keyword evidence="10" id="KW-1185">Reference proteome</keyword>
<dbReference type="PANTHER" id="PTHR30518">
    <property type="entry name" value="ENDOLYTIC MUREIN TRANSGLYCOSYLASE"/>
    <property type="match status" value="1"/>
</dbReference>
<evidence type="ECO:0000256" key="5">
    <source>
        <dbReference type="ARBA" id="ARBA00023239"/>
    </source>
</evidence>
<feature type="compositionally biased region" description="Basic and acidic residues" evidence="8">
    <location>
        <begin position="85"/>
        <end position="95"/>
    </location>
</feature>
<keyword evidence="3 7" id="KW-1133">Transmembrane helix</keyword>
<organism evidence="9 10">
    <name type="scientific">Thermobifida alba</name>
    <name type="common">Thermomonospora alba</name>
    <dbReference type="NCBI Taxonomy" id="53522"/>
    <lineage>
        <taxon>Bacteria</taxon>
        <taxon>Bacillati</taxon>
        <taxon>Actinomycetota</taxon>
        <taxon>Actinomycetes</taxon>
        <taxon>Streptosporangiales</taxon>
        <taxon>Nocardiopsidaceae</taxon>
        <taxon>Thermobifida</taxon>
    </lineage>
</organism>
<evidence type="ECO:0000313" key="9">
    <source>
        <dbReference type="EMBL" id="UPT21284.1"/>
    </source>
</evidence>
<evidence type="ECO:0000256" key="2">
    <source>
        <dbReference type="ARBA" id="ARBA00022692"/>
    </source>
</evidence>
<feature type="compositionally biased region" description="Basic and acidic residues" evidence="8">
    <location>
        <begin position="46"/>
        <end position="63"/>
    </location>
</feature>
<sequence length="687" mass="75404">MNGNDRYDDYPRRARRPDPLTDPWPLHREAEAPRTGASAVDYGGRGYRDERGVGRRRRVDTPRADSTAWPSPRAAQTAAPVSGTETDRPAEAERPRGRRRRPGPADTGSFTLPPTEAEALLERPRGRRRKPDSEEWPSTPRPTPDRAASGPGAETVEAWGTAGHGRPTVAPDTSVSRGRRAGPEDGAAHPADRGAPRLRDGLRHQEAWSDDPLRVPREHRPPADAEDGAGRAGSRRRVLDEGDWDAPPRGRRARPPAPDDEDAAPRSRRRAHAAAPPAVDEEPPRRERRTRATTPDEEDPDSFALPFDEDDDEEPPQRSRSGRRGGRRASGRRASSRRKRKKSKAALVSAVLVLTLFVVSVGAGGYLLLRTYVIPPDYSGEGTGEVSIVIEEGDTGTAIAEKLHEAGVIASVRAFTNEIRFSEANFVPGTYQLRMQMSAEAAIALLLDPGSRIALNVTIPEGLRSGQILERLAEQTGIPLEEFQAAYEDHGALGLPEYATQGPEGYLFPETYEFDSNASAAEILRKMVAQYRKVATEVELERRAEEAGFDPNEIMAIAAIVQAESGKVEDMGKIARVVYNRLADGMYLKMDSTCFYALGEYGIAINLEQQDRCRGDETGYDTYFHEGLPVGPIVSPGKDAIEAALAPEEGPWLFFVATDPENGVTKFTDSEAEFWELVEEFNQSQAN</sequence>
<dbReference type="Pfam" id="PF02618">
    <property type="entry name" value="YceG"/>
    <property type="match status" value="1"/>
</dbReference>
<feature type="compositionally biased region" description="Acidic residues" evidence="8">
    <location>
        <begin position="295"/>
        <end position="314"/>
    </location>
</feature>
<accession>A0ABY4L1D5</accession>
<keyword evidence="2 7" id="KW-0812">Transmembrane</keyword>
<evidence type="ECO:0000256" key="8">
    <source>
        <dbReference type="SAM" id="MobiDB-lite"/>
    </source>
</evidence>
<comment type="similarity">
    <text evidence="7">Belongs to the transglycosylase MltG family.</text>
</comment>
<evidence type="ECO:0000313" key="10">
    <source>
        <dbReference type="Proteomes" id="UP000832041"/>
    </source>
</evidence>
<evidence type="ECO:0000256" key="1">
    <source>
        <dbReference type="ARBA" id="ARBA00022475"/>
    </source>
</evidence>
<dbReference type="RefSeq" id="WP_248593593.1">
    <property type="nucleotide sequence ID" value="NZ_BAABEB010000002.1"/>
</dbReference>
<keyword evidence="4 7" id="KW-0472">Membrane</keyword>
<gene>
    <name evidence="7 9" type="primary">mltG</name>
    <name evidence="9" type="ORF">FOF52_10195</name>
</gene>
<dbReference type="EC" id="4.2.2.29" evidence="7"/>
<reference evidence="9 10" key="1">
    <citation type="submission" date="2020-04" db="EMBL/GenBank/DDBJ databases">
        <title>Thermobifida alba genome sequencing and assembly.</title>
        <authorList>
            <person name="Luzics S."/>
            <person name="Horvath B."/>
            <person name="Nagy I."/>
            <person name="Toth A."/>
            <person name="Nagy I."/>
            <person name="Kukolya J."/>
        </authorList>
    </citation>
    <scope>NUCLEOTIDE SEQUENCE [LARGE SCALE GENOMIC DNA]</scope>
    <source>
        <strain evidence="9 10">DSM 43795</strain>
    </source>
</reference>
<dbReference type="Proteomes" id="UP000832041">
    <property type="component" value="Chromosome"/>
</dbReference>
<feature type="transmembrane region" description="Helical" evidence="7">
    <location>
        <begin position="345"/>
        <end position="369"/>
    </location>
</feature>
<feature type="compositionally biased region" description="Basic and acidic residues" evidence="8">
    <location>
        <begin position="1"/>
        <end position="32"/>
    </location>
</feature>
<keyword evidence="1 7" id="KW-1003">Cell membrane</keyword>
<feature type="compositionally biased region" description="Basic and acidic residues" evidence="8">
    <location>
        <begin position="181"/>
        <end position="223"/>
    </location>
</feature>
<dbReference type="NCBIfam" id="TIGR00247">
    <property type="entry name" value="endolytic transglycosylase MltG"/>
    <property type="match status" value="1"/>
</dbReference>
<keyword evidence="5 7" id="KW-0456">Lyase</keyword>
<comment type="catalytic activity">
    <reaction evidence="7">
        <text>a peptidoglycan chain = a peptidoglycan chain with N-acetyl-1,6-anhydromuramyl-[peptide] at the reducing end + a peptidoglycan chain with N-acetylglucosamine at the non-reducing end.</text>
        <dbReference type="EC" id="4.2.2.29"/>
    </reaction>
</comment>
<evidence type="ECO:0000256" key="3">
    <source>
        <dbReference type="ARBA" id="ARBA00022989"/>
    </source>
</evidence>
<name>A0ABY4L1D5_THEAE</name>
<dbReference type="EMBL" id="CP051627">
    <property type="protein sequence ID" value="UPT21284.1"/>
    <property type="molecule type" value="Genomic_DNA"/>
</dbReference>
<proteinExistence type="inferred from homology"/>
<feature type="site" description="Important for catalytic activity" evidence="7">
    <location>
        <position position="564"/>
    </location>
</feature>
<dbReference type="InterPro" id="IPR003770">
    <property type="entry name" value="MLTG-like"/>
</dbReference>
<comment type="function">
    <text evidence="7">Functions as a peptidoglycan terminase that cleaves nascent peptidoglycan strands endolytically to terminate their elongation.</text>
</comment>